<sequence>MFVTADFALLLAGNSVYNLEEHQKTRGWVLIILSLQALMSAMGIFCI</sequence>
<accession>E6QHT1</accession>
<dbReference type="EMBL" id="CABQ01000021">
    <property type="protein sequence ID" value="CBI06795.1"/>
    <property type="molecule type" value="Genomic_DNA"/>
</dbReference>
<dbReference type="AlphaFoldDB" id="E6QHT1"/>
<keyword evidence="1" id="KW-0472">Membrane</keyword>
<keyword evidence="1" id="KW-1133">Transmembrane helix</keyword>
<gene>
    <name evidence="2" type="ORF">CARN6_0067</name>
</gene>
<organism evidence="2">
    <name type="scientific">mine drainage metagenome</name>
    <dbReference type="NCBI Taxonomy" id="410659"/>
    <lineage>
        <taxon>unclassified sequences</taxon>
        <taxon>metagenomes</taxon>
        <taxon>ecological metagenomes</taxon>
    </lineage>
</organism>
<reference evidence="2" key="1">
    <citation type="submission" date="2009-10" db="EMBL/GenBank/DDBJ databases">
        <title>Diversity of trophic interactions inside an arsenic-rich microbial ecosystem.</title>
        <authorList>
            <person name="Bertin P.N."/>
            <person name="Heinrich-Salmeron A."/>
            <person name="Pelletier E."/>
            <person name="Goulhen-Chollet F."/>
            <person name="Arsene-Ploetze F."/>
            <person name="Gallien S."/>
            <person name="Calteau A."/>
            <person name="Vallenet D."/>
            <person name="Casiot C."/>
            <person name="Chane-Woon-Ming B."/>
            <person name="Giloteaux L."/>
            <person name="Barakat M."/>
            <person name="Bonnefoy V."/>
            <person name="Bruneel O."/>
            <person name="Chandler M."/>
            <person name="Cleiss J."/>
            <person name="Duran R."/>
            <person name="Elbaz-Poulichet F."/>
            <person name="Fonknechten N."/>
            <person name="Lauga B."/>
            <person name="Mornico D."/>
            <person name="Ortet P."/>
            <person name="Schaeffer C."/>
            <person name="Siguier P."/>
            <person name="Alexander Thil Smith A."/>
            <person name="Van Dorsselaer A."/>
            <person name="Weissenbach J."/>
            <person name="Medigue C."/>
            <person name="Le Paslier D."/>
        </authorList>
    </citation>
    <scope>NUCLEOTIDE SEQUENCE</scope>
</reference>
<evidence type="ECO:0000313" key="2">
    <source>
        <dbReference type="EMBL" id="CBI06795.1"/>
    </source>
</evidence>
<proteinExistence type="predicted"/>
<feature type="transmembrane region" description="Helical" evidence="1">
    <location>
        <begin position="28"/>
        <end position="46"/>
    </location>
</feature>
<protein>
    <submittedName>
        <fullName evidence="2">Uncharacterized protein</fullName>
    </submittedName>
</protein>
<keyword evidence="1" id="KW-0812">Transmembrane</keyword>
<comment type="caution">
    <text evidence="2">The sequence shown here is derived from an EMBL/GenBank/DDBJ whole genome shotgun (WGS) entry which is preliminary data.</text>
</comment>
<evidence type="ECO:0000256" key="1">
    <source>
        <dbReference type="SAM" id="Phobius"/>
    </source>
</evidence>
<name>E6QHT1_9ZZZZ</name>